<dbReference type="EMBL" id="DS995902">
    <property type="protein sequence ID" value="EEA22847.1"/>
    <property type="molecule type" value="Genomic_DNA"/>
</dbReference>
<evidence type="ECO:0000313" key="2">
    <source>
        <dbReference type="EMBL" id="EEA22847.1"/>
    </source>
</evidence>
<evidence type="ECO:0000256" key="1">
    <source>
        <dbReference type="SAM" id="Phobius"/>
    </source>
</evidence>
<feature type="transmembrane region" description="Helical" evidence="1">
    <location>
        <begin position="16"/>
        <end position="40"/>
    </location>
</feature>
<protein>
    <submittedName>
        <fullName evidence="2">Uncharacterized protein</fullName>
    </submittedName>
</protein>
<keyword evidence="1" id="KW-0472">Membrane</keyword>
<keyword evidence="1" id="KW-0812">Transmembrane</keyword>
<name>B6QHK2_TALMQ</name>
<dbReference type="VEuPathDB" id="FungiDB:PMAA_094540"/>
<dbReference type="EMBL" id="DS995902">
    <property type="protein sequence ID" value="EEA22848.1"/>
    <property type="molecule type" value="Genomic_DNA"/>
</dbReference>
<organism evidence="2 3">
    <name type="scientific">Talaromyces marneffei (strain ATCC 18224 / CBS 334.59 / QM 7333)</name>
    <name type="common">Penicillium marneffei</name>
    <dbReference type="NCBI Taxonomy" id="441960"/>
    <lineage>
        <taxon>Eukaryota</taxon>
        <taxon>Fungi</taxon>
        <taxon>Dikarya</taxon>
        <taxon>Ascomycota</taxon>
        <taxon>Pezizomycotina</taxon>
        <taxon>Eurotiomycetes</taxon>
        <taxon>Eurotiomycetidae</taxon>
        <taxon>Eurotiales</taxon>
        <taxon>Trichocomaceae</taxon>
        <taxon>Talaromyces</taxon>
        <taxon>Talaromyces sect. Talaromyces</taxon>
    </lineage>
</organism>
<dbReference type="Proteomes" id="UP000001294">
    <property type="component" value="Unassembled WGS sequence"/>
</dbReference>
<evidence type="ECO:0000313" key="3">
    <source>
        <dbReference type="Proteomes" id="UP000001294"/>
    </source>
</evidence>
<dbReference type="AlphaFoldDB" id="B6QHK2"/>
<accession>B6QHK2</accession>
<dbReference type="OrthoDB" id="4227217at2759"/>
<reference evidence="2" key="1">
    <citation type="submission" date="2007-10" db="EMBL/GenBank/DDBJ databases">
        <authorList>
            <person name="Zhao H."/>
            <person name="Waite J.H."/>
        </authorList>
    </citation>
    <scope>NUCLEOTIDE SEQUENCE</scope>
    <source>
        <strain evidence="2">ATCC 18224</strain>
    </source>
</reference>
<dbReference type="HOGENOM" id="CLU_1611344_0_0_1"/>
<reference evidence="3" key="2">
    <citation type="journal article" date="2015" name="Genome Announc.">
        <title>Genome sequence of the AIDS-associated pathogen Penicillium marneffei (ATCC18224) and its near taxonomic relative Talaromyces stipitatus (ATCC10500).</title>
        <authorList>
            <person name="Nierman W.C."/>
            <person name="Fedorova-Abrams N.D."/>
            <person name="Andrianopoulos A."/>
        </authorList>
    </citation>
    <scope>NUCLEOTIDE SEQUENCE [LARGE SCALE GENOMIC DNA]</scope>
    <source>
        <strain evidence="3">ATCC 18224 / CBS 334.59 / QM 7333</strain>
    </source>
</reference>
<proteinExistence type="predicted"/>
<keyword evidence="1" id="KW-1133">Transmembrane helix</keyword>
<sequence>MNDVIRGHLHRTLFEFHFKCSIFLVFYNIGIQYIGLLSLISHPLKPLRFSNMTQREQAASNSAISSNTSESTTTSNILQTADNVLNTVGDKVADVTGQHQAVQTTIAFVQENVLRINEQQTNGSGEEKYDVEAVYGFGAAKEHVDNAGDEKIEEFLRHQNRSYQG</sequence>
<gene>
    <name evidence="2" type="ORF">PMAA_094540</name>
</gene>
<keyword evidence="3" id="KW-1185">Reference proteome</keyword>